<protein>
    <submittedName>
        <fullName evidence="2">Uncharacterized protein</fullName>
    </submittedName>
</protein>
<dbReference type="EMBL" id="BAABAT010000007">
    <property type="protein sequence ID" value="GAA4249246.1"/>
    <property type="molecule type" value="Genomic_DNA"/>
</dbReference>
<keyword evidence="3" id="KW-1185">Reference proteome</keyword>
<accession>A0ABP8D7D2</accession>
<organism evidence="2 3">
    <name type="scientific">Dactylosporangium darangshiense</name>
    <dbReference type="NCBI Taxonomy" id="579108"/>
    <lineage>
        <taxon>Bacteria</taxon>
        <taxon>Bacillati</taxon>
        <taxon>Actinomycetota</taxon>
        <taxon>Actinomycetes</taxon>
        <taxon>Micromonosporales</taxon>
        <taxon>Micromonosporaceae</taxon>
        <taxon>Dactylosporangium</taxon>
    </lineage>
</organism>
<dbReference type="Proteomes" id="UP001500620">
    <property type="component" value="Unassembled WGS sequence"/>
</dbReference>
<feature type="compositionally biased region" description="Basic and acidic residues" evidence="1">
    <location>
        <begin position="117"/>
        <end position="134"/>
    </location>
</feature>
<gene>
    <name evidence="2" type="ORF">GCM10022255_032480</name>
</gene>
<sequence length="134" mass="14827">MAEIDFTVNAAPRPTPLGEPPRSRTSPRIPLPPATSRPDAHRTRTTATRERPRPPPFVTNTFAEGPQHTFVTNTFAEGPQHTFATNKTPPTAWHAPCMRYRTPQVRCQAVPRRRQARRDGAGLGRDDGGRGVKA</sequence>
<evidence type="ECO:0000313" key="3">
    <source>
        <dbReference type="Proteomes" id="UP001500620"/>
    </source>
</evidence>
<feature type="region of interest" description="Disordered" evidence="1">
    <location>
        <begin position="1"/>
        <end position="65"/>
    </location>
</feature>
<proteinExistence type="predicted"/>
<feature type="compositionally biased region" description="Basic and acidic residues" evidence="1">
    <location>
        <begin position="38"/>
        <end position="53"/>
    </location>
</feature>
<reference evidence="3" key="1">
    <citation type="journal article" date="2019" name="Int. J. Syst. Evol. Microbiol.">
        <title>The Global Catalogue of Microorganisms (GCM) 10K type strain sequencing project: providing services to taxonomists for standard genome sequencing and annotation.</title>
        <authorList>
            <consortium name="The Broad Institute Genomics Platform"/>
            <consortium name="The Broad Institute Genome Sequencing Center for Infectious Disease"/>
            <person name="Wu L."/>
            <person name="Ma J."/>
        </authorList>
    </citation>
    <scope>NUCLEOTIDE SEQUENCE [LARGE SCALE GENOMIC DNA]</scope>
    <source>
        <strain evidence="3">JCM 17441</strain>
    </source>
</reference>
<name>A0ABP8D7D2_9ACTN</name>
<feature type="region of interest" description="Disordered" evidence="1">
    <location>
        <begin position="106"/>
        <end position="134"/>
    </location>
</feature>
<evidence type="ECO:0000256" key="1">
    <source>
        <dbReference type="SAM" id="MobiDB-lite"/>
    </source>
</evidence>
<evidence type="ECO:0000313" key="2">
    <source>
        <dbReference type="EMBL" id="GAA4249246.1"/>
    </source>
</evidence>
<comment type="caution">
    <text evidence="2">The sequence shown here is derived from an EMBL/GenBank/DDBJ whole genome shotgun (WGS) entry which is preliminary data.</text>
</comment>
<feature type="region of interest" description="Disordered" evidence="1">
    <location>
        <begin position="76"/>
        <end position="95"/>
    </location>
</feature>